<reference evidence="6 7" key="1">
    <citation type="submission" date="2019-10" db="EMBL/GenBank/DDBJ databases">
        <authorList>
            <person name="Palmer J.M."/>
        </authorList>
    </citation>
    <scope>NUCLEOTIDE SEQUENCE [LARGE SCALE GENOMIC DNA]</scope>
    <source>
        <strain evidence="6 7">TWF730</strain>
    </source>
</reference>
<feature type="domain" description="SLS1 second KH" evidence="4">
    <location>
        <begin position="302"/>
        <end position="358"/>
    </location>
</feature>
<keyword evidence="7" id="KW-1185">Reference proteome</keyword>
<dbReference type="Pfam" id="PF14611">
    <property type="entry name" value="KH_SLS1_1"/>
    <property type="match status" value="1"/>
</dbReference>
<comment type="caution">
    <text evidence="6">The sequence shown here is derived from an EMBL/GenBank/DDBJ whole genome shotgun (WGS) entry which is preliminary data.</text>
</comment>
<evidence type="ECO:0000313" key="7">
    <source>
        <dbReference type="Proteomes" id="UP001373714"/>
    </source>
</evidence>
<organism evidence="6 7">
    <name type="scientific">Orbilia blumenaviensis</name>
    <dbReference type="NCBI Taxonomy" id="1796055"/>
    <lineage>
        <taxon>Eukaryota</taxon>
        <taxon>Fungi</taxon>
        <taxon>Dikarya</taxon>
        <taxon>Ascomycota</taxon>
        <taxon>Pezizomycotina</taxon>
        <taxon>Orbiliomycetes</taxon>
        <taxon>Orbiliales</taxon>
        <taxon>Orbiliaceae</taxon>
        <taxon>Orbilia</taxon>
    </lineage>
</organism>
<feature type="domain" description="SLS1 first KH" evidence="2">
    <location>
        <begin position="229"/>
        <end position="296"/>
    </location>
</feature>
<sequence length="1086" mass="121507">MPLRCPAGATRAAPFISYTSPLTSRRVPLRICSSCRARLSLRGLSTQSDRRRPLSLRYQLLADNLPSRSQKYGFLYPTTSVAHYATNASDTRLPRRGNESLSPKLVILGTPSQRRSVDPLALDPVNKDQLDGLTRALQTFEFKVEEAEVSNEILLFKPESLRVSKLRFEQVLKDLDTAFLGPQVKDYLSTTELDIAGGISKLRKAQALNLVMRQVWGVQIDEEIAAEMDVIREKELKFQKMHLFFMMMEGGDMLQKLASRNRTRIILNSATSTVVLKGTKARIERVEHQLRDLPTRIVDSGVNISALLRVGKVTETYIPSISRLTSVFLEITDDELTLHGILPYGPRNILDAKRLLFNSTDLHLRQMYSLLGETKLTAPLTGALYPVAEDQTLPWMYRGREWCRWRSIRTPKSNTSEPIEDDLSLTASAPLLNPARGDKVTYSDIRSLLDSFSTSSSISPDPTPEASIGNTNTAVADQPETHITPNSHIPPGAEIQTSYRAVLGQILHSSPTLPQTREPKSLSDLFASNPSHVLCNSVPKVLDFLSTLNPVTYKYDFKILLKFSPSPWMHPKNFELLPPVELELQVKPDTNELLAMKVAAVESHSIVDVLMPRNACDLRFVKRTLARVEGKTRKVKDYIRAAKLDVLGEDRLEAGEVLEFNLPKWMVKEAEKVEKLQREPEEELDYDGITFSTPGEEDPLGVVPVHYFFTGLETRSSTAFDFDGSALVYTKVEAGASGGSYDEVVLECSKQEIEYLTPLEQQTLGREDEIAEQKKVEENVQQIKDFETLERERIEQDMINRGQYARDIMDPVFSTADPEEVKKAKLLEKKERKAREKAERLESERLEAETKGQADGAVEAESGEEASLVGDGVGEAVSPVEAESGDEVDLVGTEGVTELGTTTEVEATAESEVRPELEETVELKEAIELEGTVEPEEAVESDEIVKSDEIVESEEVVEPEAATESTSALDLGPSASKSLQSDLDTLDRELSRFEETAEDAEISKQPTGLEFLYGEETEPEQVEVRNEEPAEQALEPAFDESKEDEEEESDVITDIVFHRFVQTARKLVEAVEHTESDHERVKPKRL</sequence>
<evidence type="ECO:0000313" key="6">
    <source>
        <dbReference type="EMBL" id="KAK6333618.1"/>
    </source>
</evidence>
<dbReference type="InterPro" id="IPR048400">
    <property type="entry name" value="SLS1_N"/>
</dbReference>
<evidence type="ECO:0000256" key="1">
    <source>
        <dbReference type="SAM" id="MobiDB-lite"/>
    </source>
</evidence>
<dbReference type="Pfam" id="PF20778">
    <property type="entry name" value="SLS1_C"/>
    <property type="match status" value="1"/>
</dbReference>
<dbReference type="Pfam" id="PF20777">
    <property type="entry name" value="KH_SLS1_2"/>
    <property type="match status" value="1"/>
</dbReference>
<accession>A0AAV9U368</accession>
<feature type="region of interest" description="Disordered" evidence="1">
    <location>
        <begin position="833"/>
        <end position="870"/>
    </location>
</feature>
<feature type="compositionally biased region" description="Low complexity" evidence="1">
    <location>
        <begin position="897"/>
        <end position="910"/>
    </location>
</feature>
<name>A0AAV9U368_9PEZI</name>
<dbReference type="InterPro" id="IPR048401">
    <property type="entry name" value="SLS1_C"/>
</dbReference>
<proteinExistence type="predicted"/>
<feature type="domain" description="SLS1 C-terminal" evidence="5">
    <location>
        <begin position="391"/>
        <end position="755"/>
    </location>
</feature>
<feature type="compositionally biased region" description="Acidic residues" evidence="1">
    <location>
        <begin position="1037"/>
        <end position="1050"/>
    </location>
</feature>
<dbReference type="InterPro" id="IPR048748">
    <property type="entry name" value="SLS1_KH2"/>
</dbReference>
<dbReference type="EMBL" id="JAVHNS010000016">
    <property type="protein sequence ID" value="KAK6333618.1"/>
    <property type="molecule type" value="Genomic_DNA"/>
</dbReference>
<dbReference type="GO" id="GO:0005743">
    <property type="term" value="C:mitochondrial inner membrane"/>
    <property type="evidence" value="ECO:0007669"/>
    <property type="project" value="InterPro"/>
</dbReference>
<protein>
    <submittedName>
        <fullName evidence="6">Uncharacterized protein</fullName>
    </submittedName>
</protein>
<gene>
    <name evidence="6" type="ORF">TWF730_003804</name>
</gene>
<evidence type="ECO:0000259" key="4">
    <source>
        <dbReference type="Pfam" id="PF20777"/>
    </source>
</evidence>
<feature type="domain" description="SLS1 N-terminal" evidence="3">
    <location>
        <begin position="143"/>
        <end position="220"/>
    </location>
</feature>
<feature type="compositionally biased region" description="Basic and acidic residues" evidence="1">
    <location>
        <begin position="911"/>
        <end position="927"/>
    </location>
</feature>
<dbReference type="Proteomes" id="UP001373714">
    <property type="component" value="Unassembled WGS sequence"/>
</dbReference>
<evidence type="ECO:0000259" key="2">
    <source>
        <dbReference type="Pfam" id="PF14611"/>
    </source>
</evidence>
<dbReference type="InterPro" id="IPR032741">
    <property type="entry name" value="Sls1_KH-1"/>
</dbReference>
<dbReference type="AlphaFoldDB" id="A0AAV9U368"/>
<feature type="compositionally biased region" description="Acidic residues" evidence="1">
    <location>
        <begin position="931"/>
        <end position="942"/>
    </location>
</feature>
<feature type="compositionally biased region" description="Basic and acidic residues" evidence="1">
    <location>
        <begin position="833"/>
        <end position="852"/>
    </location>
</feature>
<feature type="compositionally biased region" description="Basic and acidic residues" evidence="1">
    <location>
        <begin position="985"/>
        <end position="995"/>
    </location>
</feature>
<evidence type="ECO:0000259" key="5">
    <source>
        <dbReference type="Pfam" id="PF20778"/>
    </source>
</evidence>
<dbReference type="Pfam" id="PF20776">
    <property type="entry name" value="SLS1_N"/>
    <property type="match status" value="1"/>
</dbReference>
<evidence type="ECO:0000259" key="3">
    <source>
        <dbReference type="Pfam" id="PF20776"/>
    </source>
</evidence>
<feature type="region of interest" description="Disordered" evidence="1">
    <location>
        <begin position="897"/>
        <end position="1050"/>
    </location>
</feature>